<comment type="caution">
    <text evidence="2">The sequence shown here is derived from an EMBL/GenBank/DDBJ whole genome shotgun (WGS) entry which is preliminary data.</text>
</comment>
<dbReference type="Proteomes" id="UP001054837">
    <property type="component" value="Unassembled WGS sequence"/>
</dbReference>
<accession>A0AAV4P0X4</accession>
<name>A0AAV4P0X4_9ARAC</name>
<proteinExistence type="predicted"/>
<evidence type="ECO:0000256" key="1">
    <source>
        <dbReference type="SAM" id="MobiDB-lite"/>
    </source>
</evidence>
<protein>
    <submittedName>
        <fullName evidence="2">Uncharacterized protein</fullName>
    </submittedName>
</protein>
<feature type="compositionally biased region" description="Basic and acidic residues" evidence="1">
    <location>
        <begin position="20"/>
        <end position="43"/>
    </location>
</feature>
<reference evidence="2 3" key="1">
    <citation type="submission" date="2021-06" db="EMBL/GenBank/DDBJ databases">
        <title>Caerostris darwini draft genome.</title>
        <authorList>
            <person name="Kono N."/>
            <person name="Arakawa K."/>
        </authorList>
    </citation>
    <scope>NUCLEOTIDE SEQUENCE [LARGE SCALE GENOMIC DNA]</scope>
</reference>
<feature type="compositionally biased region" description="Low complexity" evidence="1">
    <location>
        <begin position="46"/>
        <end position="55"/>
    </location>
</feature>
<keyword evidence="3" id="KW-1185">Reference proteome</keyword>
<organism evidence="2 3">
    <name type="scientific">Caerostris darwini</name>
    <dbReference type="NCBI Taxonomy" id="1538125"/>
    <lineage>
        <taxon>Eukaryota</taxon>
        <taxon>Metazoa</taxon>
        <taxon>Ecdysozoa</taxon>
        <taxon>Arthropoda</taxon>
        <taxon>Chelicerata</taxon>
        <taxon>Arachnida</taxon>
        <taxon>Araneae</taxon>
        <taxon>Araneomorphae</taxon>
        <taxon>Entelegynae</taxon>
        <taxon>Araneoidea</taxon>
        <taxon>Araneidae</taxon>
        <taxon>Caerostris</taxon>
    </lineage>
</organism>
<dbReference type="EMBL" id="BPLQ01002273">
    <property type="protein sequence ID" value="GIX90827.1"/>
    <property type="molecule type" value="Genomic_DNA"/>
</dbReference>
<dbReference type="AlphaFoldDB" id="A0AAV4P0X4"/>
<feature type="region of interest" description="Disordered" evidence="1">
    <location>
        <begin position="14"/>
        <end position="55"/>
    </location>
</feature>
<evidence type="ECO:0000313" key="3">
    <source>
        <dbReference type="Proteomes" id="UP001054837"/>
    </source>
</evidence>
<gene>
    <name evidence="2" type="ORF">CDAR_389871</name>
</gene>
<sequence>MLSLKKKASKLEYGTAGDNHNYDLEDYYSKKGSKKDKTTKGHYDASFNNDSEDNSLNSDDKCFKLGEFIFDFKNLRIQRTKRNTTIINQRASLHSEDSTLTSLSENEVNFDKFTSNVDIAKNEEERQENYKRALTVQTVIPMKKKVKKLTRERRESRKRALTV</sequence>
<evidence type="ECO:0000313" key="2">
    <source>
        <dbReference type="EMBL" id="GIX90827.1"/>
    </source>
</evidence>